<keyword evidence="1" id="KW-0812">Transmembrane</keyword>
<dbReference type="EMBL" id="PPSL01000002">
    <property type="protein sequence ID" value="PQJ11558.1"/>
    <property type="molecule type" value="Genomic_DNA"/>
</dbReference>
<name>A0A2S7SXX3_9BACT</name>
<feature type="transmembrane region" description="Helical" evidence="1">
    <location>
        <begin position="97"/>
        <end position="114"/>
    </location>
</feature>
<reference evidence="2 3" key="1">
    <citation type="submission" date="2018-01" db="EMBL/GenBank/DDBJ databases">
        <title>A novel member of the phylum Bacteroidetes isolated from glacier ice.</title>
        <authorList>
            <person name="Liu Q."/>
            <person name="Xin Y.-H."/>
        </authorList>
    </citation>
    <scope>NUCLEOTIDE SEQUENCE [LARGE SCALE GENOMIC DNA]</scope>
    <source>
        <strain evidence="2 3">RB1R16</strain>
    </source>
</reference>
<evidence type="ECO:0000256" key="1">
    <source>
        <dbReference type="SAM" id="Phobius"/>
    </source>
</evidence>
<keyword evidence="1" id="KW-1133">Transmembrane helix</keyword>
<gene>
    <name evidence="2" type="ORF">CJD36_007090</name>
</gene>
<keyword evidence="3" id="KW-1185">Reference proteome</keyword>
<sequence length="148" mass="17066">MKNLLYFKYADLAAQLLALLIPWGYAAFTYDINYFFFGYFTVFIAQIISCMLNSAYLPKVLQLKDRKRYIKTIVGIFVFTLVTAIVLIYIIGMLLVVAFPIIAIWYMVTTFREIKLIRMVMSEGIEFKKSDQLPAQESGQSNDRAKLG</sequence>
<evidence type="ECO:0000313" key="3">
    <source>
        <dbReference type="Proteomes" id="UP000239872"/>
    </source>
</evidence>
<organism evidence="2 3">
    <name type="scientific">Flavipsychrobacter stenotrophus</name>
    <dbReference type="NCBI Taxonomy" id="2077091"/>
    <lineage>
        <taxon>Bacteria</taxon>
        <taxon>Pseudomonadati</taxon>
        <taxon>Bacteroidota</taxon>
        <taxon>Chitinophagia</taxon>
        <taxon>Chitinophagales</taxon>
        <taxon>Chitinophagaceae</taxon>
        <taxon>Flavipsychrobacter</taxon>
    </lineage>
</organism>
<dbReference type="RefSeq" id="WP_105038438.1">
    <property type="nucleotide sequence ID" value="NZ_PPSL01000002.1"/>
</dbReference>
<protein>
    <submittedName>
        <fullName evidence="2">Uncharacterized protein</fullName>
    </submittedName>
</protein>
<feature type="transmembrane region" description="Helical" evidence="1">
    <location>
        <begin position="36"/>
        <end position="57"/>
    </location>
</feature>
<accession>A0A2S7SXX3</accession>
<evidence type="ECO:0000313" key="2">
    <source>
        <dbReference type="EMBL" id="PQJ11558.1"/>
    </source>
</evidence>
<keyword evidence="1" id="KW-0472">Membrane</keyword>
<dbReference type="AlphaFoldDB" id="A0A2S7SXX3"/>
<proteinExistence type="predicted"/>
<dbReference type="Proteomes" id="UP000239872">
    <property type="component" value="Unassembled WGS sequence"/>
</dbReference>
<comment type="caution">
    <text evidence="2">The sequence shown here is derived from an EMBL/GenBank/DDBJ whole genome shotgun (WGS) entry which is preliminary data.</text>
</comment>